<evidence type="ECO:0000256" key="7">
    <source>
        <dbReference type="ARBA" id="ARBA00022490"/>
    </source>
</evidence>
<evidence type="ECO:0000256" key="5">
    <source>
        <dbReference type="ARBA" id="ARBA00012807"/>
    </source>
</evidence>
<dbReference type="Pfam" id="PF01746">
    <property type="entry name" value="tRNA_m1G_MT"/>
    <property type="match status" value="1"/>
</dbReference>
<dbReference type="Proteomes" id="UP000568486">
    <property type="component" value="Unassembled WGS sequence"/>
</dbReference>
<name>A0ABX1DSW1_9HYPH</name>
<evidence type="ECO:0000259" key="17">
    <source>
        <dbReference type="Pfam" id="PF01746"/>
    </source>
</evidence>
<dbReference type="HAMAP" id="MF_00605">
    <property type="entry name" value="TrmD"/>
    <property type="match status" value="1"/>
</dbReference>
<accession>A0ABX1DSW1</accession>
<dbReference type="InterPro" id="IPR023148">
    <property type="entry name" value="tRNA_m1G_MeTrfase_C_sf"/>
</dbReference>
<keyword evidence="10 15" id="KW-0949">S-adenosyl-L-methionine</keyword>
<keyword evidence="7 15" id="KW-0963">Cytoplasm</keyword>
<evidence type="ECO:0000256" key="1">
    <source>
        <dbReference type="ARBA" id="ARBA00002634"/>
    </source>
</evidence>
<evidence type="ECO:0000256" key="2">
    <source>
        <dbReference type="ARBA" id="ARBA00004496"/>
    </source>
</evidence>
<keyword evidence="9 15" id="KW-0808">Transferase</keyword>
<dbReference type="Gene3D" id="1.10.1270.20">
    <property type="entry name" value="tRNA(m1g37)methyltransferase, domain 2"/>
    <property type="match status" value="1"/>
</dbReference>
<keyword evidence="19" id="KW-1185">Reference proteome</keyword>
<feature type="domain" description="tRNA methyltransferase TRMD/TRM10-type" evidence="17">
    <location>
        <begin position="17"/>
        <end position="227"/>
    </location>
</feature>
<feature type="binding site" evidence="15">
    <location>
        <begin position="143"/>
        <end position="148"/>
    </location>
    <ligand>
        <name>S-adenosyl-L-methionine</name>
        <dbReference type="ChEBI" id="CHEBI:59789"/>
    </ligand>
</feature>
<feature type="binding site" evidence="15">
    <location>
        <position position="123"/>
    </location>
    <ligand>
        <name>S-adenosyl-L-methionine</name>
        <dbReference type="ChEBI" id="CHEBI:59789"/>
    </ligand>
</feature>
<evidence type="ECO:0000313" key="18">
    <source>
        <dbReference type="EMBL" id="NKC28009.1"/>
    </source>
</evidence>
<comment type="caution">
    <text evidence="18">The sequence shown here is derived from an EMBL/GenBank/DDBJ whole genome shotgun (WGS) entry which is preliminary data.</text>
</comment>
<evidence type="ECO:0000256" key="15">
    <source>
        <dbReference type="HAMAP-Rule" id="MF_00605"/>
    </source>
</evidence>
<dbReference type="InterPro" id="IPR002649">
    <property type="entry name" value="tRNA_m1G_MeTrfase_TrmD"/>
</dbReference>
<keyword evidence="11 15" id="KW-0819">tRNA processing</keyword>
<evidence type="ECO:0000256" key="16">
    <source>
        <dbReference type="RuleBase" id="RU003464"/>
    </source>
</evidence>
<evidence type="ECO:0000256" key="14">
    <source>
        <dbReference type="ARBA" id="ARBA00047783"/>
    </source>
</evidence>
<dbReference type="NCBIfam" id="TIGR00088">
    <property type="entry name" value="trmD"/>
    <property type="match status" value="1"/>
</dbReference>
<evidence type="ECO:0000256" key="6">
    <source>
        <dbReference type="ARBA" id="ARBA00014679"/>
    </source>
</evidence>
<dbReference type="PANTHER" id="PTHR46417:SF1">
    <property type="entry name" value="TRNA (GUANINE-N(1)-)-METHYLTRANSFERASE"/>
    <property type="match status" value="1"/>
</dbReference>
<sequence length="301" mass="32825">MTEVPKVTDEAGFFHASVLTLYPEMFPGPLGASLAGKALAEAKWRLDAVQIRDFAEGRHRMVDDTPSGGGAGMVMKPDVIARALDSVADGRRPMLLMSPRGKPLTQKRVRELADGPGAIILCGRFEGVDERVIEARDLEEVSIGDYILSGGETAAIVLLDAVVRLLPGVMGNRESGETESFETGLLEHPHYTRPQVWEGRSIPEILTSGNHGAIDKWRHEQAERITRSGVPIFGKPMARASANESDPAARKSFSRTAGARSLLGQRRELVAVCHPHPCARSFILRLYEGAAYRRGHLQYGP</sequence>
<evidence type="ECO:0000313" key="19">
    <source>
        <dbReference type="Proteomes" id="UP000568486"/>
    </source>
</evidence>
<comment type="similarity">
    <text evidence="3 15 16">Belongs to the RNA methyltransferase TrmD family.</text>
</comment>
<dbReference type="EC" id="2.1.1.228" evidence="5 15"/>
<dbReference type="InterPro" id="IPR029026">
    <property type="entry name" value="tRNA_m1G_MTases_N"/>
</dbReference>
<evidence type="ECO:0000256" key="8">
    <source>
        <dbReference type="ARBA" id="ARBA00022603"/>
    </source>
</evidence>
<dbReference type="GO" id="GO:0052906">
    <property type="term" value="F:tRNA (guanine(37)-N1)-methyltransferase activity"/>
    <property type="evidence" value="ECO:0007669"/>
    <property type="project" value="UniProtKB-EC"/>
</dbReference>
<dbReference type="CDD" id="cd18080">
    <property type="entry name" value="TrmD-like"/>
    <property type="match status" value="1"/>
</dbReference>
<evidence type="ECO:0000256" key="11">
    <source>
        <dbReference type="ARBA" id="ARBA00022694"/>
    </source>
</evidence>
<evidence type="ECO:0000256" key="12">
    <source>
        <dbReference type="ARBA" id="ARBA00029736"/>
    </source>
</evidence>
<comment type="function">
    <text evidence="1 15 16">Specifically methylates guanosine-37 in various tRNAs.</text>
</comment>
<proteinExistence type="inferred from homology"/>
<dbReference type="GO" id="GO:0032259">
    <property type="term" value="P:methylation"/>
    <property type="evidence" value="ECO:0007669"/>
    <property type="project" value="UniProtKB-KW"/>
</dbReference>
<protein>
    <recommendedName>
        <fullName evidence="6 15">tRNA (guanine-N(1)-)-methyltransferase</fullName>
        <ecNumber evidence="5 15">2.1.1.228</ecNumber>
    </recommendedName>
    <alternativeName>
        <fullName evidence="12 15">M1G-methyltransferase</fullName>
    </alternativeName>
    <alternativeName>
        <fullName evidence="13 15">tRNA [GM37] methyltransferase</fullName>
    </alternativeName>
</protein>
<dbReference type="PANTHER" id="PTHR46417">
    <property type="entry name" value="TRNA (GUANINE-N(1)-)-METHYLTRANSFERASE"/>
    <property type="match status" value="1"/>
</dbReference>
<evidence type="ECO:0000256" key="4">
    <source>
        <dbReference type="ARBA" id="ARBA00011738"/>
    </source>
</evidence>
<evidence type="ECO:0000256" key="9">
    <source>
        <dbReference type="ARBA" id="ARBA00022679"/>
    </source>
</evidence>
<dbReference type="EMBL" id="JAAVLR010000001">
    <property type="protein sequence ID" value="NKC28009.1"/>
    <property type="molecule type" value="Genomic_DNA"/>
</dbReference>
<gene>
    <name evidence="15 18" type="primary">trmD</name>
    <name evidence="18" type="ORF">HED52_06320</name>
</gene>
<organism evidence="18 19">
    <name type="scientific">Brucella ciceri</name>
    <dbReference type="NCBI Taxonomy" id="391287"/>
    <lineage>
        <taxon>Bacteria</taxon>
        <taxon>Pseudomonadati</taxon>
        <taxon>Pseudomonadota</taxon>
        <taxon>Alphaproteobacteria</taxon>
        <taxon>Hyphomicrobiales</taxon>
        <taxon>Brucellaceae</taxon>
        <taxon>Brucella/Ochrobactrum group</taxon>
        <taxon>Brucella</taxon>
    </lineage>
</organism>
<keyword evidence="8 15" id="KW-0489">Methyltransferase</keyword>
<evidence type="ECO:0000256" key="10">
    <source>
        <dbReference type="ARBA" id="ARBA00022691"/>
    </source>
</evidence>
<dbReference type="SUPFAM" id="SSF75217">
    <property type="entry name" value="alpha/beta knot"/>
    <property type="match status" value="1"/>
</dbReference>
<comment type="subcellular location">
    <subcellularLocation>
        <location evidence="2 15 16">Cytoplasm</location>
    </subcellularLocation>
</comment>
<comment type="catalytic activity">
    <reaction evidence="14 15 16">
        <text>guanosine(37) in tRNA + S-adenosyl-L-methionine = N(1)-methylguanosine(37) in tRNA + S-adenosyl-L-homocysteine + H(+)</text>
        <dbReference type="Rhea" id="RHEA:36899"/>
        <dbReference type="Rhea" id="RHEA-COMP:10145"/>
        <dbReference type="Rhea" id="RHEA-COMP:10147"/>
        <dbReference type="ChEBI" id="CHEBI:15378"/>
        <dbReference type="ChEBI" id="CHEBI:57856"/>
        <dbReference type="ChEBI" id="CHEBI:59789"/>
        <dbReference type="ChEBI" id="CHEBI:73542"/>
        <dbReference type="ChEBI" id="CHEBI:74269"/>
        <dbReference type="EC" id="2.1.1.228"/>
    </reaction>
</comment>
<dbReference type="Gene3D" id="3.40.1280.10">
    <property type="match status" value="1"/>
</dbReference>
<comment type="subunit">
    <text evidence="4 15 16">Homodimer.</text>
</comment>
<dbReference type="InterPro" id="IPR016009">
    <property type="entry name" value="tRNA_MeTrfase_TRMD/TRM10"/>
</dbReference>
<reference evidence="18 19" key="1">
    <citation type="submission" date="2020-03" db="EMBL/GenBank/DDBJ databases">
        <title>Whole genome sequencing of clinical and environmental type strains of Ochrobactrum.</title>
        <authorList>
            <person name="Dharne M."/>
        </authorList>
    </citation>
    <scope>NUCLEOTIDE SEQUENCE [LARGE SCALE GENOMIC DNA]</scope>
    <source>
        <strain evidence="18 19">DSM 22292</strain>
    </source>
</reference>
<dbReference type="InterPro" id="IPR029028">
    <property type="entry name" value="Alpha/beta_knot_MTases"/>
</dbReference>
<evidence type="ECO:0000256" key="3">
    <source>
        <dbReference type="ARBA" id="ARBA00007630"/>
    </source>
</evidence>
<evidence type="ECO:0000256" key="13">
    <source>
        <dbReference type="ARBA" id="ARBA00033392"/>
    </source>
</evidence>
<dbReference type="NCBIfam" id="NF000648">
    <property type="entry name" value="PRK00026.1"/>
    <property type="match status" value="1"/>
</dbReference>